<dbReference type="RefSeq" id="WP_356711794.1">
    <property type="nucleotide sequence ID" value="NZ_JBEXIP010000032.1"/>
</dbReference>
<reference evidence="2 3" key="1">
    <citation type="submission" date="2024-06" db="EMBL/GenBank/DDBJ databases">
        <title>The Natural Products Discovery Center: Release of the First 8490 Sequenced Strains for Exploring Actinobacteria Biosynthetic Diversity.</title>
        <authorList>
            <person name="Kalkreuter E."/>
            <person name="Kautsar S.A."/>
            <person name="Yang D."/>
            <person name="Bader C.D."/>
            <person name="Teijaro C.N."/>
            <person name="Fluegel L."/>
            <person name="Davis C.M."/>
            <person name="Simpson J.R."/>
            <person name="Lauterbach L."/>
            <person name="Steele A.D."/>
            <person name="Gui C."/>
            <person name="Meng S."/>
            <person name="Li G."/>
            <person name="Viehrig K."/>
            <person name="Ye F."/>
            <person name="Su P."/>
            <person name="Kiefer A.F."/>
            <person name="Nichols A."/>
            <person name="Cepeda A.J."/>
            <person name="Yan W."/>
            <person name="Fan B."/>
            <person name="Jiang Y."/>
            <person name="Adhikari A."/>
            <person name="Zheng C.-J."/>
            <person name="Schuster L."/>
            <person name="Cowan T.M."/>
            <person name="Smanski M.J."/>
            <person name="Chevrette M.G."/>
            <person name="De Carvalho L.P.S."/>
            <person name="Shen B."/>
        </authorList>
    </citation>
    <scope>NUCLEOTIDE SEQUENCE [LARGE SCALE GENOMIC DNA]</scope>
    <source>
        <strain evidence="2 3">NPDC005137</strain>
    </source>
</reference>
<organism evidence="2 3">
    <name type="scientific">Streptomyces sp. 900116325</name>
    <dbReference type="NCBI Taxonomy" id="3154295"/>
    <lineage>
        <taxon>Bacteria</taxon>
        <taxon>Bacillati</taxon>
        <taxon>Actinomycetota</taxon>
        <taxon>Actinomycetes</taxon>
        <taxon>Kitasatosporales</taxon>
        <taxon>Streptomycetaceae</taxon>
        <taxon>Streptomyces</taxon>
    </lineage>
</organism>
<sequence>MNTHVTAAIRAQLLAEIVRGGAQGYPEGSVLRTIVRNQTRASKVLYEAAETDRPRRGRPGTVPDGGCPPGDRHFGRGHRLCLVARNGYAPELRDLLPR</sequence>
<evidence type="ECO:0000313" key="2">
    <source>
        <dbReference type="EMBL" id="MET8437015.1"/>
    </source>
</evidence>
<keyword evidence="3" id="KW-1185">Reference proteome</keyword>
<gene>
    <name evidence="2" type="ORF">ABZV61_30475</name>
</gene>
<dbReference type="EMBL" id="JBEXIP010000032">
    <property type="protein sequence ID" value="MET8437015.1"/>
    <property type="molecule type" value="Genomic_DNA"/>
</dbReference>
<feature type="region of interest" description="Disordered" evidence="1">
    <location>
        <begin position="50"/>
        <end position="71"/>
    </location>
</feature>
<proteinExistence type="predicted"/>
<accession>A0ABV2UGN8</accession>
<evidence type="ECO:0000256" key="1">
    <source>
        <dbReference type="SAM" id="MobiDB-lite"/>
    </source>
</evidence>
<comment type="caution">
    <text evidence="2">The sequence shown here is derived from an EMBL/GenBank/DDBJ whole genome shotgun (WGS) entry which is preliminary data.</text>
</comment>
<protein>
    <submittedName>
        <fullName evidence="2">Uncharacterized protein</fullName>
    </submittedName>
</protein>
<dbReference type="Proteomes" id="UP001550044">
    <property type="component" value="Unassembled WGS sequence"/>
</dbReference>
<name>A0ABV2UGN8_9ACTN</name>
<evidence type="ECO:0000313" key="3">
    <source>
        <dbReference type="Proteomes" id="UP001550044"/>
    </source>
</evidence>